<sequence length="236" mass="26507">MNKRRKEQLEQFINVLGISSFHNLLILDQALTHSSYANENKAYRGYYNERLEFLGDAILDLVVGEYLFLQYPHMPEGELSKARASVVSETPLASVCAAFHMGDYILLGKGEVASGGRLRASIMADAFEAVVGAIYIDSSYEEARKFILHQLKEYLALVASGDYGKDYKTLFQEFVQRDGEQQIVYSLCREDGPDHDKTFYMEVIVNGKVLGEGAGKTKKDAEQHAAHEALKRLHAM</sequence>
<evidence type="ECO:0000256" key="8">
    <source>
        <dbReference type="ARBA" id="ARBA00022694"/>
    </source>
</evidence>
<feature type="binding site" evidence="15">
    <location>
        <position position="128"/>
    </location>
    <ligand>
        <name>Mg(2+)</name>
        <dbReference type="ChEBI" id="CHEBI:18420"/>
    </ligand>
</feature>
<keyword evidence="13 15" id="KW-0460">Magnesium</keyword>
<comment type="similarity">
    <text evidence="3">Belongs to the ribonuclease III family.</text>
</comment>
<keyword evidence="8 15" id="KW-0819">tRNA processing</keyword>
<dbReference type="EMBL" id="LEKT01000011">
    <property type="protein sequence ID" value="KMO86980.1"/>
    <property type="molecule type" value="Genomic_DNA"/>
</dbReference>
<feature type="domain" description="DRBM" evidence="16">
    <location>
        <begin position="166"/>
        <end position="235"/>
    </location>
</feature>
<dbReference type="PROSITE" id="PS50137">
    <property type="entry name" value="DS_RBD"/>
    <property type="match status" value="1"/>
</dbReference>
<evidence type="ECO:0000259" key="17">
    <source>
        <dbReference type="PROSITE" id="PS50142"/>
    </source>
</evidence>
<dbReference type="CDD" id="cd10845">
    <property type="entry name" value="DSRM_RNAse_III_family"/>
    <property type="match status" value="1"/>
</dbReference>
<organism evidence="18 19">
    <name type="scientific">Megasphaera cerevisiae DSM 20462</name>
    <dbReference type="NCBI Taxonomy" id="1122219"/>
    <lineage>
        <taxon>Bacteria</taxon>
        <taxon>Bacillati</taxon>
        <taxon>Bacillota</taxon>
        <taxon>Negativicutes</taxon>
        <taxon>Veillonellales</taxon>
        <taxon>Veillonellaceae</taxon>
        <taxon>Megasphaera</taxon>
    </lineage>
</organism>
<dbReference type="GO" id="GO:0019843">
    <property type="term" value="F:rRNA binding"/>
    <property type="evidence" value="ECO:0007669"/>
    <property type="project" value="UniProtKB-KW"/>
</dbReference>
<dbReference type="RefSeq" id="WP_048513716.1">
    <property type="nucleotide sequence ID" value="NZ_FUXD01000016.1"/>
</dbReference>
<dbReference type="STRING" id="39029.BSR42_04245"/>
<comment type="cofactor">
    <cofactor evidence="15">
        <name>Mg(2+)</name>
        <dbReference type="ChEBI" id="CHEBI:18420"/>
    </cofactor>
</comment>
<evidence type="ECO:0000313" key="19">
    <source>
        <dbReference type="Proteomes" id="UP000036503"/>
    </source>
</evidence>
<keyword evidence="7 15" id="KW-0507">mRNA processing</keyword>
<dbReference type="FunFam" id="1.10.1520.10:FF:000001">
    <property type="entry name" value="Ribonuclease 3"/>
    <property type="match status" value="1"/>
</dbReference>
<evidence type="ECO:0000256" key="14">
    <source>
        <dbReference type="ARBA" id="ARBA00022884"/>
    </source>
</evidence>
<dbReference type="FunFam" id="3.30.160.20:FF:000003">
    <property type="entry name" value="Ribonuclease 3"/>
    <property type="match status" value="1"/>
</dbReference>
<evidence type="ECO:0000256" key="3">
    <source>
        <dbReference type="ARBA" id="ARBA00010183"/>
    </source>
</evidence>
<dbReference type="OrthoDB" id="9805026at2"/>
<keyword evidence="19" id="KW-1185">Reference proteome</keyword>
<keyword evidence="6 15" id="KW-0698">rRNA processing</keyword>
<dbReference type="PANTHER" id="PTHR11207">
    <property type="entry name" value="RIBONUCLEASE III"/>
    <property type="match status" value="1"/>
</dbReference>
<feature type="binding site" evidence="15">
    <location>
        <position position="52"/>
    </location>
    <ligand>
        <name>Mg(2+)</name>
        <dbReference type="ChEBI" id="CHEBI:18420"/>
    </ligand>
</feature>
<dbReference type="GO" id="GO:0005737">
    <property type="term" value="C:cytoplasm"/>
    <property type="evidence" value="ECO:0007669"/>
    <property type="project" value="UniProtKB-SubCell"/>
</dbReference>
<evidence type="ECO:0000256" key="10">
    <source>
        <dbReference type="ARBA" id="ARBA00022723"/>
    </source>
</evidence>
<evidence type="ECO:0000256" key="13">
    <source>
        <dbReference type="ARBA" id="ARBA00022842"/>
    </source>
</evidence>
<evidence type="ECO:0000256" key="4">
    <source>
        <dbReference type="ARBA" id="ARBA00011738"/>
    </source>
</evidence>
<comment type="function">
    <text evidence="15">Digests double-stranded RNA. Involved in the processing of primary rRNA transcript to yield the immediate precursors to the large and small rRNAs (23S and 16S). Processes some mRNAs, and tRNAs when they are encoded in the rRNA operon. Processes pre-crRNA and tracrRNA of type II CRISPR loci if present in the organism.</text>
</comment>
<keyword evidence="10 15" id="KW-0479">Metal-binding</keyword>
<evidence type="ECO:0000256" key="6">
    <source>
        <dbReference type="ARBA" id="ARBA00022552"/>
    </source>
</evidence>
<name>A0A0J6WTW3_9FIRM</name>
<dbReference type="InParanoid" id="A0A0J6WTW3"/>
<dbReference type="GO" id="GO:0010468">
    <property type="term" value="P:regulation of gene expression"/>
    <property type="evidence" value="ECO:0007669"/>
    <property type="project" value="TreeGrafter"/>
</dbReference>
<dbReference type="CDD" id="cd00593">
    <property type="entry name" value="RIBOc"/>
    <property type="match status" value="1"/>
</dbReference>
<comment type="caution">
    <text evidence="18">The sequence shown here is derived from an EMBL/GenBank/DDBJ whole genome shotgun (WGS) entry which is preliminary data.</text>
</comment>
<evidence type="ECO:0000256" key="11">
    <source>
        <dbReference type="ARBA" id="ARBA00022759"/>
    </source>
</evidence>
<dbReference type="FunCoup" id="A0A0J6WTW3">
    <property type="interactions" value="366"/>
</dbReference>
<comment type="subunit">
    <text evidence="4 15">Homodimer.</text>
</comment>
<dbReference type="PROSITE" id="PS50142">
    <property type="entry name" value="RNASE_3_2"/>
    <property type="match status" value="1"/>
</dbReference>
<dbReference type="Proteomes" id="UP000036503">
    <property type="component" value="Unassembled WGS sequence"/>
</dbReference>
<evidence type="ECO:0000256" key="12">
    <source>
        <dbReference type="ARBA" id="ARBA00022801"/>
    </source>
</evidence>
<dbReference type="PANTHER" id="PTHR11207:SF0">
    <property type="entry name" value="RIBONUCLEASE 3"/>
    <property type="match status" value="1"/>
</dbReference>
<dbReference type="GO" id="GO:0003725">
    <property type="term" value="F:double-stranded RNA binding"/>
    <property type="evidence" value="ECO:0007669"/>
    <property type="project" value="TreeGrafter"/>
</dbReference>
<gene>
    <name evidence="15" type="primary">rnc</name>
    <name evidence="18" type="ORF">AB840_04860</name>
</gene>
<dbReference type="GO" id="GO:0046872">
    <property type="term" value="F:metal ion binding"/>
    <property type="evidence" value="ECO:0007669"/>
    <property type="project" value="UniProtKB-KW"/>
</dbReference>
<dbReference type="GO" id="GO:0042802">
    <property type="term" value="F:identical protein binding"/>
    <property type="evidence" value="ECO:0007669"/>
    <property type="project" value="UniProtKB-ARBA"/>
</dbReference>
<evidence type="ECO:0000256" key="1">
    <source>
        <dbReference type="ARBA" id="ARBA00000109"/>
    </source>
</evidence>
<comment type="catalytic activity">
    <reaction evidence="1 15">
        <text>Endonucleolytic cleavage to 5'-phosphomonoester.</text>
        <dbReference type="EC" id="3.1.26.3"/>
    </reaction>
</comment>
<evidence type="ECO:0000256" key="15">
    <source>
        <dbReference type="HAMAP-Rule" id="MF_00104"/>
    </source>
</evidence>
<keyword evidence="5 15" id="KW-0963">Cytoplasm</keyword>
<dbReference type="Pfam" id="PF14622">
    <property type="entry name" value="Ribonucleas_3_3"/>
    <property type="match status" value="1"/>
</dbReference>
<dbReference type="EC" id="3.1.26.3" evidence="15"/>
<feature type="active site" evidence="15">
    <location>
        <position position="128"/>
    </location>
</feature>
<feature type="binding site" evidence="15">
    <location>
        <position position="125"/>
    </location>
    <ligand>
        <name>Mg(2+)</name>
        <dbReference type="ChEBI" id="CHEBI:18420"/>
    </ligand>
</feature>
<keyword evidence="14 15" id="KW-0694">RNA-binding</keyword>
<dbReference type="Pfam" id="PF00035">
    <property type="entry name" value="dsrm"/>
    <property type="match status" value="1"/>
</dbReference>
<keyword evidence="12 15" id="KW-0378">Hydrolase</keyword>
<keyword evidence="9 15" id="KW-0540">Nuclease</keyword>
<dbReference type="SMART" id="SM00535">
    <property type="entry name" value="RIBOc"/>
    <property type="match status" value="1"/>
</dbReference>
<dbReference type="InterPro" id="IPR014720">
    <property type="entry name" value="dsRBD_dom"/>
</dbReference>
<dbReference type="GO" id="GO:0004525">
    <property type="term" value="F:ribonuclease III activity"/>
    <property type="evidence" value="ECO:0007669"/>
    <property type="project" value="UniProtKB-UniRule"/>
</dbReference>
<dbReference type="InterPro" id="IPR011907">
    <property type="entry name" value="RNase_III"/>
</dbReference>
<keyword evidence="11 15" id="KW-0255">Endonuclease</keyword>
<keyword evidence="15" id="KW-0699">rRNA-binding</keyword>
<dbReference type="GO" id="GO:0006364">
    <property type="term" value="P:rRNA processing"/>
    <property type="evidence" value="ECO:0007669"/>
    <property type="project" value="UniProtKB-UniRule"/>
</dbReference>
<proteinExistence type="inferred from homology"/>
<dbReference type="PATRIC" id="fig|1122219.3.peg.314"/>
<feature type="active site" evidence="15">
    <location>
        <position position="56"/>
    </location>
</feature>
<evidence type="ECO:0000256" key="2">
    <source>
        <dbReference type="ARBA" id="ARBA00004496"/>
    </source>
</evidence>
<dbReference type="SUPFAM" id="SSF69065">
    <property type="entry name" value="RNase III domain-like"/>
    <property type="match status" value="1"/>
</dbReference>
<dbReference type="InterPro" id="IPR000999">
    <property type="entry name" value="RNase_III_dom"/>
</dbReference>
<dbReference type="AlphaFoldDB" id="A0A0J6WTW3"/>
<evidence type="ECO:0000256" key="5">
    <source>
        <dbReference type="ARBA" id="ARBA00022490"/>
    </source>
</evidence>
<evidence type="ECO:0000256" key="9">
    <source>
        <dbReference type="ARBA" id="ARBA00022722"/>
    </source>
</evidence>
<dbReference type="GO" id="GO:0006397">
    <property type="term" value="P:mRNA processing"/>
    <property type="evidence" value="ECO:0007669"/>
    <property type="project" value="UniProtKB-UniRule"/>
</dbReference>
<feature type="domain" description="RNase III" evidence="17">
    <location>
        <begin position="9"/>
        <end position="139"/>
    </location>
</feature>
<reference evidence="18 19" key="1">
    <citation type="submission" date="2015-06" db="EMBL/GenBank/DDBJ databases">
        <title>Draft genome sequence of beer spoilage bacterium Megasphaera cerevisiae type strain 20462.</title>
        <authorList>
            <person name="Kutumbaka K."/>
            <person name="Pasmowitz J."/>
            <person name="Mategko J."/>
            <person name="Reyes D."/>
            <person name="Friedrich A."/>
            <person name="Han S."/>
            <person name="Martens-Habbena W."/>
            <person name="Neal-McKinney J."/>
            <person name="Janagama H.K."/>
            <person name="Nadala C."/>
            <person name="Samadpour M."/>
        </authorList>
    </citation>
    <scope>NUCLEOTIDE SEQUENCE [LARGE SCALE GENOMIC DNA]</scope>
    <source>
        <strain evidence="18 19">DSM 20462</strain>
    </source>
</reference>
<dbReference type="SUPFAM" id="SSF54768">
    <property type="entry name" value="dsRNA-binding domain-like"/>
    <property type="match status" value="1"/>
</dbReference>
<dbReference type="InterPro" id="IPR036389">
    <property type="entry name" value="RNase_III_sf"/>
</dbReference>
<dbReference type="PROSITE" id="PS00517">
    <property type="entry name" value="RNASE_3_1"/>
    <property type="match status" value="1"/>
</dbReference>
<dbReference type="Gene3D" id="3.30.160.20">
    <property type="match status" value="1"/>
</dbReference>
<evidence type="ECO:0000256" key="7">
    <source>
        <dbReference type="ARBA" id="ARBA00022664"/>
    </source>
</evidence>
<comment type="subcellular location">
    <subcellularLocation>
        <location evidence="2 15">Cytoplasm</location>
    </subcellularLocation>
</comment>
<dbReference type="HAMAP" id="MF_00104">
    <property type="entry name" value="RNase_III"/>
    <property type="match status" value="1"/>
</dbReference>
<protein>
    <recommendedName>
        <fullName evidence="15">Ribonuclease 3</fullName>
        <ecNumber evidence="15">3.1.26.3</ecNumber>
    </recommendedName>
    <alternativeName>
        <fullName evidence="15">Ribonuclease III</fullName>
        <shortName evidence="15">RNase III</shortName>
    </alternativeName>
</protein>
<evidence type="ECO:0000313" key="18">
    <source>
        <dbReference type="EMBL" id="KMO86980.1"/>
    </source>
</evidence>
<accession>A0A0J6WTW3</accession>
<evidence type="ECO:0000259" key="16">
    <source>
        <dbReference type="PROSITE" id="PS50137"/>
    </source>
</evidence>
<dbReference type="SMART" id="SM00358">
    <property type="entry name" value="DSRM"/>
    <property type="match status" value="1"/>
</dbReference>
<dbReference type="Gene3D" id="1.10.1520.10">
    <property type="entry name" value="Ribonuclease III domain"/>
    <property type="match status" value="1"/>
</dbReference>
<dbReference type="GO" id="GO:0008033">
    <property type="term" value="P:tRNA processing"/>
    <property type="evidence" value="ECO:0007669"/>
    <property type="project" value="UniProtKB-KW"/>
</dbReference>
<dbReference type="NCBIfam" id="TIGR02191">
    <property type="entry name" value="RNaseIII"/>
    <property type="match status" value="1"/>
</dbReference>